<dbReference type="GO" id="GO:0006310">
    <property type="term" value="P:DNA recombination"/>
    <property type="evidence" value="ECO:0007669"/>
    <property type="project" value="UniProtKB-KW"/>
</dbReference>
<evidence type="ECO:0000256" key="1">
    <source>
        <dbReference type="ARBA" id="ARBA00023125"/>
    </source>
</evidence>
<keyword evidence="2" id="KW-0233">DNA recombination</keyword>
<comment type="caution">
    <text evidence="6">The sequence shown here is derived from an EMBL/GenBank/DDBJ whole genome shotgun (WGS) entry which is preliminary data.</text>
</comment>
<dbReference type="InterPro" id="IPR002104">
    <property type="entry name" value="Integrase_catalytic"/>
</dbReference>
<gene>
    <name evidence="6" type="ORF">AKJ50_01815</name>
</gene>
<keyword evidence="1 3" id="KW-0238">DNA-binding</keyword>
<dbReference type="Proteomes" id="UP000070311">
    <property type="component" value="Unassembled WGS sequence"/>
</dbReference>
<evidence type="ECO:0000256" key="3">
    <source>
        <dbReference type="PROSITE-ProRule" id="PRU01248"/>
    </source>
</evidence>
<name>A0A133VEZ9_9EURY</name>
<protein>
    <recommendedName>
        <fullName evidence="8">Tyr recombinase domain-containing protein</fullName>
    </recommendedName>
</protein>
<proteinExistence type="predicted"/>
<dbReference type="GO" id="GO:0003677">
    <property type="term" value="F:DNA binding"/>
    <property type="evidence" value="ECO:0007669"/>
    <property type="project" value="UniProtKB-UniRule"/>
</dbReference>
<evidence type="ECO:0008006" key="8">
    <source>
        <dbReference type="Google" id="ProtNLM"/>
    </source>
</evidence>
<evidence type="ECO:0000259" key="5">
    <source>
        <dbReference type="PROSITE" id="PS51900"/>
    </source>
</evidence>
<dbReference type="InterPro" id="IPR011010">
    <property type="entry name" value="DNA_brk_join_enz"/>
</dbReference>
<dbReference type="InterPro" id="IPR013762">
    <property type="entry name" value="Integrase-like_cat_sf"/>
</dbReference>
<dbReference type="PROSITE" id="PS51900">
    <property type="entry name" value="CB"/>
    <property type="match status" value="1"/>
</dbReference>
<accession>A0A133VEZ9</accession>
<feature type="domain" description="Tyr recombinase" evidence="4">
    <location>
        <begin position="128"/>
        <end position="217"/>
    </location>
</feature>
<dbReference type="Gene3D" id="1.10.443.10">
    <property type="entry name" value="Intergrase catalytic core"/>
    <property type="match status" value="1"/>
</dbReference>
<reference evidence="6 7" key="1">
    <citation type="journal article" date="2016" name="Sci. Rep.">
        <title>Metabolic traits of an uncultured archaeal lineage -MSBL1- from brine pools of the Red Sea.</title>
        <authorList>
            <person name="Mwirichia R."/>
            <person name="Alam I."/>
            <person name="Rashid M."/>
            <person name="Vinu M."/>
            <person name="Ba-Alawi W."/>
            <person name="Anthony Kamau A."/>
            <person name="Kamanda Ngugi D."/>
            <person name="Goker M."/>
            <person name="Klenk H.P."/>
            <person name="Bajic V."/>
            <person name="Stingl U."/>
        </authorList>
    </citation>
    <scope>NUCLEOTIDE SEQUENCE [LARGE SCALE GENOMIC DNA]</scope>
    <source>
        <strain evidence="6">SCGC-AAA382A13</strain>
    </source>
</reference>
<dbReference type="InterPro" id="IPR044068">
    <property type="entry name" value="CB"/>
</dbReference>
<dbReference type="InterPro" id="IPR050090">
    <property type="entry name" value="Tyrosine_recombinase_XerCD"/>
</dbReference>
<evidence type="ECO:0000256" key="2">
    <source>
        <dbReference type="ARBA" id="ARBA00023172"/>
    </source>
</evidence>
<dbReference type="PANTHER" id="PTHR30349">
    <property type="entry name" value="PHAGE INTEGRASE-RELATED"/>
    <property type="match status" value="1"/>
</dbReference>
<dbReference type="PANTHER" id="PTHR30349:SF87">
    <property type="entry name" value="TRANSPOSASE A"/>
    <property type="match status" value="1"/>
</dbReference>
<evidence type="ECO:0000313" key="7">
    <source>
        <dbReference type="Proteomes" id="UP000070311"/>
    </source>
</evidence>
<dbReference type="EMBL" id="LHYD01000035">
    <property type="protein sequence ID" value="KXB05013.1"/>
    <property type="molecule type" value="Genomic_DNA"/>
</dbReference>
<dbReference type="InterPro" id="IPR010998">
    <property type="entry name" value="Integrase_recombinase_N"/>
</dbReference>
<sequence length="217" mass="25260">MPTVDYGPKVKGEVRRIKNSESLNQEDRDLLHEYKRDLEVEGLSDSRIFKLLIHTRKYAEKLDGKSLADATEGDIKDLVAWVQKRNLADSTKRDYREILKRFYKWLNGGEYPEKVEWISTTRKKKNKKLPEKMLDENDVEKLLNSTRNSRDSALISLMWETGARPGEYLDLKVCDIEDREKGKKVLIDGKTGPRRLPLVSSVPHLNIWLSQHPANRD</sequence>
<feature type="domain" description="Core-binding (CB)" evidence="5">
    <location>
        <begin position="25"/>
        <end position="107"/>
    </location>
</feature>
<organism evidence="6 7">
    <name type="scientific">candidate division MSBL1 archaeon SCGC-AAA382A13</name>
    <dbReference type="NCBI Taxonomy" id="1698279"/>
    <lineage>
        <taxon>Archaea</taxon>
        <taxon>Methanobacteriati</taxon>
        <taxon>Methanobacteriota</taxon>
        <taxon>candidate division MSBL1</taxon>
    </lineage>
</organism>
<keyword evidence="7" id="KW-1185">Reference proteome</keyword>
<dbReference type="SUPFAM" id="SSF56349">
    <property type="entry name" value="DNA breaking-rejoining enzymes"/>
    <property type="match status" value="1"/>
</dbReference>
<dbReference type="AlphaFoldDB" id="A0A133VEZ9"/>
<dbReference type="PROSITE" id="PS51898">
    <property type="entry name" value="TYR_RECOMBINASE"/>
    <property type="match status" value="1"/>
</dbReference>
<dbReference type="Gene3D" id="1.10.150.130">
    <property type="match status" value="1"/>
</dbReference>
<evidence type="ECO:0000313" key="6">
    <source>
        <dbReference type="EMBL" id="KXB05013.1"/>
    </source>
</evidence>
<evidence type="ECO:0000259" key="4">
    <source>
        <dbReference type="PROSITE" id="PS51898"/>
    </source>
</evidence>
<dbReference type="GO" id="GO:0015074">
    <property type="term" value="P:DNA integration"/>
    <property type="evidence" value="ECO:0007669"/>
    <property type="project" value="UniProtKB-KW"/>
</dbReference>